<accession>U6KFV5</accession>
<dbReference type="GO" id="GO:0004672">
    <property type="term" value="F:protein kinase activity"/>
    <property type="evidence" value="ECO:0007669"/>
    <property type="project" value="InterPro"/>
</dbReference>
<proteinExistence type="predicted"/>
<evidence type="ECO:0000313" key="4">
    <source>
        <dbReference type="Proteomes" id="UP000030744"/>
    </source>
</evidence>
<dbReference type="VEuPathDB" id="ToxoDB:EMH_0099660"/>
<dbReference type="AlphaFoldDB" id="U6KFV5"/>
<name>U6KFV5_9EIME</name>
<reference evidence="3" key="1">
    <citation type="submission" date="2013-10" db="EMBL/GenBank/DDBJ databases">
        <title>Genomic analysis of the causative agents of coccidiosis in chickens.</title>
        <authorList>
            <person name="Reid A.J."/>
            <person name="Blake D."/>
            <person name="Billington K."/>
            <person name="Browne H."/>
            <person name="Dunn M."/>
            <person name="Hung S."/>
            <person name="Kawahara F."/>
            <person name="Miranda-Saavedra D."/>
            <person name="Mourier T."/>
            <person name="Nagra H."/>
            <person name="Otto T.D."/>
            <person name="Rawlings N."/>
            <person name="Sanchez A."/>
            <person name="Sanders M."/>
            <person name="Subramaniam C."/>
            <person name="Tay Y."/>
            <person name="Dear P."/>
            <person name="Doerig C."/>
            <person name="Gruber A."/>
            <person name="Parkinson J."/>
            <person name="Shirley M."/>
            <person name="Wan K.L."/>
            <person name="Berriman M."/>
            <person name="Tomley F."/>
            <person name="Pain A."/>
        </authorList>
    </citation>
    <scope>NUCLEOTIDE SEQUENCE [LARGE SCALE GENOMIC DNA]</scope>
    <source>
        <strain evidence="3">Houghton</strain>
    </source>
</reference>
<dbReference type="RefSeq" id="XP_037877965.1">
    <property type="nucleotide sequence ID" value="XM_038022111.1"/>
</dbReference>
<reference evidence="3" key="2">
    <citation type="submission" date="2013-10" db="EMBL/GenBank/DDBJ databases">
        <authorList>
            <person name="Aslett M."/>
        </authorList>
    </citation>
    <scope>NUCLEOTIDE SEQUENCE [LARGE SCALE GENOMIC DNA]</scope>
    <source>
        <strain evidence="3">Houghton</strain>
    </source>
</reference>
<dbReference type="PROSITE" id="PS50011">
    <property type="entry name" value="PROTEIN_KINASE_DOM"/>
    <property type="match status" value="1"/>
</dbReference>
<dbReference type="Proteomes" id="UP000030744">
    <property type="component" value="Unassembled WGS sequence"/>
</dbReference>
<dbReference type="InterPro" id="IPR011009">
    <property type="entry name" value="Kinase-like_dom_sf"/>
</dbReference>
<dbReference type="OrthoDB" id="298377at2759"/>
<evidence type="ECO:0000259" key="2">
    <source>
        <dbReference type="PROSITE" id="PS50011"/>
    </source>
</evidence>
<dbReference type="EMBL" id="HG732081">
    <property type="protein sequence ID" value="CDJ35676.1"/>
    <property type="molecule type" value="Genomic_DNA"/>
</dbReference>
<dbReference type="SUPFAM" id="SSF56112">
    <property type="entry name" value="Protein kinase-like (PK-like)"/>
    <property type="match status" value="1"/>
</dbReference>
<feature type="region of interest" description="Disordered" evidence="1">
    <location>
        <begin position="1"/>
        <end position="27"/>
    </location>
</feature>
<keyword evidence="4" id="KW-1185">Reference proteome</keyword>
<dbReference type="InterPro" id="IPR000719">
    <property type="entry name" value="Prot_kinase_dom"/>
</dbReference>
<gene>
    <name evidence="3" type="ORF">EMH_0099660</name>
</gene>
<sequence>MQPRRWGTAGDREGERGGSAEATEAATAAATAAAPAAATAENQTQLSVFVQMEYYGLTLQRLAKEGRTLRIADVWRLFMQLLEAMVCVHRAGTCHRALHPSNVFLVEGPEGLIVKASLGSFLLSSVALGWLRCTDS</sequence>
<feature type="domain" description="Protein kinase" evidence="2">
    <location>
        <begin position="1"/>
        <end position="136"/>
    </location>
</feature>
<organism evidence="3 4">
    <name type="scientific">Eimeria mitis</name>
    <dbReference type="NCBI Taxonomy" id="44415"/>
    <lineage>
        <taxon>Eukaryota</taxon>
        <taxon>Sar</taxon>
        <taxon>Alveolata</taxon>
        <taxon>Apicomplexa</taxon>
        <taxon>Conoidasida</taxon>
        <taxon>Coccidia</taxon>
        <taxon>Eucoccidiorida</taxon>
        <taxon>Eimeriorina</taxon>
        <taxon>Eimeriidae</taxon>
        <taxon>Eimeria</taxon>
    </lineage>
</organism>
<protein>
    <recommendedName>
        <fullName evidence="2">Protein kinase domain-containing protein</fullName>
    </recommendedName>
</protein>
<dbReference type="Gene3D" id="1.10.510.10">
    <property type="entry name" value="Transferase(Phosphotransferase) domain 1"/>
    <property type="match status" value="1"/>
</dbReference>
<dbReference type="GO" id="GO:0005524">
    <property type="term" value="F:ATP binding"/>
    <property type="evidence" value="ECO:0007669"/>
    <property type="project" value="InterPro"/>
</dbReference>
<evidence type="ECO:0000256" key="1">
    <source>
        <dbReference type="SAM" id="MobiDB-lite"/>
    </source>
</evidence>
<dbReference type="GeneID" id="60404876"/>
<evidence type="ECO:0000313" key="3">
    <source>
        <dbReference type="EMBL" id="CDJ35676.1"/>
    </source>
</evidence>